<proteinExistence type="predicted"/>
<protein>
    <submittedName>
        <fullName evidence="1">Uncharacterized protein</fullName>
    </submittedName>
</protein>
<reference evidence="1" key="1">
    <citation type="journal article" date="2015" name="Proc. Natl. Acad. Sci. U.S.A.">
        <title>Networks of energetic and metabolic interactions define dynamics in microbial communities.</title>
        <authorList>
            <person name="Embree M."/>
            <person name="Liu J.K."/>
            <person name="Al-Bassam M.M."/>
            <person name="Zengler K."/>
        </authorList>
    </citation>
    <scope>NUCLEOTIDE SEQUENCE</scope>
</reference>
<accession>A0A0W8G3F3</accession>
<dbReference type="AlphaFoldDB" id="A0A0W8G3F3"/>
<dbReference type="EMBL" id="LNQE01000303">
    <property type="protein sequence ID" value="KUG27653.1"/>
    <property type="molecule type" value="Genomic_DNA"/>
</dbReference>
<evidence type="ECO:0000313" key="1">
    <source>
        <dbReference type="EMBL" id="KUG27653.1"/>
    </source>
</evidence>
<gene>
    <name evidence="1" type="ORF">ASZ90_002487</name>
</gene>
<name>A0A0W8G3F3_9ZZZZ</name>
<comment type="caution">
    <text evidence="1">The sequence shown here is derived from an EMBL/GenBank/DDBJ whole genome shotgun (WGS) entry which is preliminary data.</text>
</comment>
<sequence>MTAGRTDARGNPVSLLLGWLLGQRNADVSVSARAGLFCAETSEGLASLILPAGYAWDDACDPDVRRRGNGVLDAGSPCESASVEIFGYGPQDVGRRLVLFPGRFGEVSPGGVFSFSEKAGGMGGPSSAPAPATIRDGSVAVLGERVAVDAGADAMALLRDQAHLRLQDDPGAFWDEARLAVRGSRHRNPENSPRMARVAFFDPAKAPVSERREVRVCQLGAVFIEELREDGGVGVRLARAMALAPHGAAAVCDARGVGLYGVRLAPAIVNGVQE</sequence>
<organism evidence="1">
    <name type="scientific">hydrocarbon metagenome</name>
    <dbReference type="NCBI Taxonomy" id="938273"/>
    <lineage>
        <taxon>unclassified sequences</taxon>
        <taxon>metagenomes</taxon>
        <taxon>ecological metagenomes</taxon>
    </lineage>
</organism>